<name>A0A0N4W1K1_HAEPC</name>
<accession>A0A0N4W1K1</accession>
<reference evidence="1" key="1">
    <citation type="submission" date="2017-02" db="UniProtKB">
        <authorList>
            <consortium name="WormBaseParasite"/>
        </authorList>
    </citation>
    <scope>IDENTIFICATION</scope>
</reference>
<proteinExistence type="predicted"/>
<protein>
    <submittedName>
        <fullName evidence="1">HA2 domain-containing protein</fullName>
    </submittedName>
</protein>
<evidence type="ECO:0000313" key="1">
    <source>
        <dbReference type="WBParaSite" id="HPLM_0000352401-mRNA-1"/>
    </source>
</evidence>
<organism evidence="1">
    <name type="scientific">Haemonchus placei</name>
    <name type="common">Barber's pole worm</name>
    <dbReference type="NCBI Taxonomy" id="6290"/>
    <lineage>
        <taxon>Eukaryota</taxon>
        <taxon>Metazoa</taxon>
        <taxon>Ecdysozoa</taxon>
        <taxon>Nematoda</taxon>
        <taxon>Chromadorea</taxon>
        <taxon>Rhabditida</taxon>
        <taxon>Rhabditina</taxon>
        <taxon>Rhabditomorpha</taxon>
        <taxon>Strongyloidea</taxon>
        <taxon>Trichostrongylidae</taxon>
        <taxon>Haemonchus</taxon>
    </lineage>
</organism>
<dbReference type="WBParaSite" id="HPLM_0000352401-mRNA-1">
    <property type="protein sequence ID" value="HPLM_0000352401-mRNA-1"/>
    <property type="gene ID" value="HPLM_0000352401"/>
</dbReference>
<dbReference type="AlphaFoldDB" id="A0A0N4W1K1"/>
<sequence length="135" mass="15096">LTELHVSSVVPESEGSSMKRLCGKSIPVNNAFPKVLGSINFHHTLSPLIFCEKLLRVLPSSLFNILAKDKLSDLFCPQLIYTLAEENSRCAALGVMSMRTPMNLSPPDFVLFETVLRTQNLRKWPVIPLSKFPKV</sequence>